<feature type="compositionally biased region" description="Low complexity" evidence="6">
    <location>
        <begin position="166"/>
        <end position="179"/>
    </location>
</feature>
<organism evidence="9">
    <name type="scientific">Eutreptiella gymnastica</name>
    <dbReference type="NCBI Taxonomy" id="73025"/>
    <lineage>
        <taxon>Eukaryota</taxon>
        <taxon>Discoba</taxon>
        <taxon>Euglenozoa</taxon>
        <taxon>Euglenida</taxon>
        <taxon>Spirocuta</taxon>
        <taxon>Euglenophyceae</taxon>
        <taxon>Eutreptiales</taxon>
        <taxon>Eutreptiaceae</taxon>
        <taxon>Eutreptiella</taxon>
    </lineage>
</organism>
<dbReference type="InterPro" id="IPR035100">
    <property type="entry name" value="TF_IIS-typ"/>
</dbReference>
<evidence type="ECO:0000259" key="7">
    <source>
        <dbReference type="PROSITE" id="PS51133"/>
    </source>
</evidence>
<name>A0A7S4LG67_9EUGL</name>
<dbReference type="GO" id="GO:0006351">
    <property type="term" value="P:DNA-templated transcription"/>
    <property type="evidence" value="ECO:0007669"/>
    <property type="project" value="InterPro"/>
</dbReference>
<dbReference type="InterPro" id="IPR001222">
    <property type="entry name" value="Znf_TFIIS"/>
</dbReference>
<dbReference type="PANTHER" id="PTHR11477:SF0">
    <property type="entry name" value="IP08861P-RELATED"/>
    <property type="match status" value="1"/>
</dbReference>
<dbReference type="PIRSF" id="PIRSF006704">
    <property type="entry name" value="TF_IIS"/>
    <property type="match status" value="1"/>
</dbReference>
<dbReference type="Pfam" id="PF07500">
    <property type="entry name" value="TFIIS_M"/>
    <property type="match status" value="1"/>
</dbReference>
<dbReference type="PROSITE" id="PS51321">
    <property type="entry name" value="TFIIS_CENTRAL"/>
    <property type="match status" value="1"/>
</dbReference>
<dbReference type="InterPro" id="IPR003618">
    <property type="entry name" value="TFIIS_cen_dom"/>
</dbReference>
<keyword evidence="3" id="KW-0862">Zinc</keyword>
<protein>
    <recommendedName>
        <fullName evidence="10">Transcription elongation factor</fullName>
    </recommendedName>
</protein>
<evidence type="ECO:0000256" key="6">
    <source>
        <dbReference type="SAM" id="MobiDB-lite"/>
    </source>
</evidence>
<dbReference type="SUPFAM" id="SSF57783">
    <property type="entry name" value="Zinc beta-ribbon"/>
    <property type="match status" value="1"/>
</dbReference>
<accession>A0A7S4LG67</accession>
<dbReference type="Gene3D" id="1.20.930.10">
    <property type="entry name" value="Conserved domain common to transcription factors TFIIS, elongin A, CRSP70"/>
    <property type="match status" value="1"/>
</dbReference>
<dbReference type="SUPFAM" id="SSF46942">
    <property type="entry name" value="Elongation factor TFIIS domain 2"/>
    <property type="match status" value="1"/>
</dbReference>
<dbReference type="Gene3D" id="2.20.25.10">
    <property type="match status" value="1"/>
</dbReference>
<feature type="domain" description="TFIIS-type" evidence="7">
    <location>
        <begin position="389"/>
        <end position="429"/>
    </location>
</feature>
<keyword evidence="1" id="KW-0479">Metal-binding</keyword>
<dbReference type="GO" id="GO:0008270">
    <property type="term" value="F:zinc ion binding"/>
    <property type="evidence" value="ECO:0007669"/>
    <property type="project" value="UniProtKB-KW"/>
</dbReference>
<evidence type="ECO:0000259" key="8">
    <source>
        <dbReference type="PROSITE" id="PS51321"/>
    </source>
</evidence>
<dbReference type="Gene3D" id="1.10.472.30">
    <property type="entry name" value="Transcription elongation factor S-II, central domain"/>
    <property type="match status" value="1"/>
</dbReference>
<sequence>MADAGEPEEEMQLNRLKKDKGPSVSGKYAADTTPEGLVKEVRKPAKSAPAQAKRKAIDLNELAEIKAQIVDAKEHEEWEEVKRLLKHLLSFEPGMEDLKVTKLGILMSDLRKIPSLSVFADIVLRMWKSLAAKSGIRPRNYVSPASPVPEGSPLTPSASFDKTPVSPTTAPTSTSTSASIDAGLAPPPAAVPAQDPAAEPAAAIEESPAVAAEEAAEPAGGEQNPSDEATAPAVAAEATSSNPELWGSYTDSSFEIFQGKELQPRNVMIKRLYTALTLPDADGNVEYTRDGSKDPREVAIGIEEALQTTFGGSAERIRNKYHQIYNNMMDKTNGSLRWSLLSGEVTPQKLVQMRPEEYAPEHLRLQRQKSKDFATEAAKAEWGEKRISDTFKCGKCGQRKTTYFQMQTRSADEPMTTFVTCVACGHAWKF</sequence>
<feature type="compositionally biased region" description="Low complexity" evidence="6">
    <location>
        <begin position="191"/>
        <end position="219"/>
    </location>
</feature>
<dbReference type="PROSITE" id="PS51133">
    <property type="entry name" value="ZF_TFIIS_2"/>
    <property type="match status" value="1"/>
</dbReference>
<dbReference type="SMART" id="SM00440">
    <property type="entry name" value="ZnF_C2C2"/>
    <property type="match status" value="1"/>
</dbReference>
<dbReference type="PROSITE" id="PS00466">
    <property type="entry name" value="ZF_TFIIS_1"/>
    <property type="match status" value="1"/>
</dbReference>
<dbReference type="InterPro" id="IPR036575">
    <property type="entry name" value="TFIIS_cen_dom_sf"/>
</dbReference>
<gene>
    <name evidence="9" type="ORF">EGYM00163_LOCUS38522</name>
</gene>
<dbReference type="PANTHER" id="PTHR11477">
    <property type="entry name" value="TRANSCRIPTION FACTOR S-II ZINC FINGER DOMAIN-CONTAINING PROTEIN"/>
    <property type="match status" value="1"/>
</dbReference>
<feature type="compositionally biased region" description="Low complexity" evidence="6">
    <location>
        <begin position="228"/>
        <end position="239"/>
    </location>
</feature>
<feature type="compositionally biased region" description="Acidic residues" evidence="6">
    <location>
        <begin position="1"/>
        <end position="11"/>
    </location>
</feature>
<dbReference type="SMART" id="SM00510">
    <property type="entry name" value="TFS2M"/>
    <property type="match status" value="1"/>
</dbReference>
<dbReference type="CDD" id="cd13749">
    <property type="entry name" value="Zn-ribbon_TFIIS"/>
    <property type="match status" value="1"/>
</dbReference>
<evidence type="ECO:0008006" key="10">
    <source>
        <dbReference type="Google" id="ProtNLM"/>
    </source>
</evidence>
<evidence type="ECO:0000256" key="5">
    <source>
        <dbReference type="PROSITE-ProRule" id="PRU00472"/>
    </source>
</evidence>
<reference evidence="9" key="1">
    <citation type="submission" date="2021-01" db="EMBL/GenBank/DDBJ databases">
        <authorList>
            <person name="Corre E."/>
            <person name="Pelletier E."/>
            <person name="Niang G."/>
            <person name="Scheremetjew M."/>
            <person name="Finn R."/>
            <person name="Kale V."/>
            <person name="Holt S."/>
            <person name="Cochrane G."/>
            <person name="Meng A."/>
            <person name="Brown T."/>
            <person name="Cohen L."/>
        </authorList>
    </citation>
    <scope>NUCLEOTIDE SEQUENCE</scope>
    <source>
        <strain evidence="9">CCMP1594</strain>
    </source>
</reference>
<dbReference type="GO" id="GO:0003676">
    <property type="term" value="F:nucleic acid binding"/>
    <property type="evidence" value="ECO:0007669"/>
    <property type="project" value="InterPro"/>
</dbReference>
<evidence type="ECO:0000256" key="3">
    <source>
        <dbReference type="ARBA" id="ARBA00022833"/>
    </source>
</evidence>
<keyword evidence="2 5" id="KW-0863">Zinc-finger</keyword>
<evidence type="ECO:0000256" key="4">
    <source>
        <dbReference type="ARBA" id="ARBA00023242"/>
    </source>
</evidence>
<dbReference type="Pfam" id="PF01096">
    <property type="entry name" value="Zn_ribbon_TFIIS"/>
    <property type="match status" value="1"/>
</dbReference>
<evidence type="ECO:0000256" key="2">
    <source>
        <dbReference type="ARBA" id="ARBA00022771"/>
    </source>
</evidence>
<keyword evidence="4" id="KW-0539">Nucleus</keyword>
<dbReference type="GO" id="GO:0005634">
    <property type="term" value="C:nucleus"/>
    <property type="evidence" value="ECO:0007669"/>
    <property type="project" value="TreeGrafter"/>
</dbReference>
<dbReference type="SUPFAM" id="SSF47676">
    <property type="entry name" value="Conserved domain common to transcription factors TFIIS, elongin A, CRSP70"/>
    <property type="match status" value="1"/>
</dbReference>
<feature type="region of interest" description="Disordered" evidence="6">
    <location>
        <begin position="138"/>
        <end position="245"/>
    </location>
</feature>
<dbReference type="InterPro" id="IPR035441">
    <property type="entry name" value="TFIIS/LEDGF_dom_sf"/>
</dbReference>
<dbReference type="EMBL" id="HBJA01111685">
    <property type="protein sequence ID" value="CAE0827261.1"/>
    <property type="molecule type" value="Transcribed_RNA"/>
</dbReference>
<evidence type="ECO:0000256" key="1">
    <source>
        <dbReference type="ARBA" id="ARBA00022723"/>
    </source>
</evidence>
<feature type="domain" description="TFIIS central" evidence="8">
    <location>
        <begin position="264"/>
        <end position="386"/>
    </location>
</feature>
<feature type="region of interest" description="Disordered" evidence="6">
    <location>
        <begin position="1"/>
        <end position="35"/>
    </location>
</feature>
<evidence type="ECO:0000313" key="9">
    <source>
        <dbReference type="EMBL" id="CAE0827261.1"/>
    </source>
</evidence>
<dbReference type="AlphaFoldDB" id="A0A7S4LG67"/>
<proteinExistence type="predicted"/>